<dbReference type="GO" id="GO:0005576">
    <property type="term" value="C:extracellular region"/>
    <property type="evidence" value="ECO:0007669"/>
    <property type="project" value="UniProtKB-SubCell"/>
</dbReference>
<evidence type="ECO:0000256" key="1">
    <source>
        <dbReference type="ARBA" id="ARBA00004613"/>
    </source>
</evidence>
<feature type="signal peptide" evidence="3">
    <location>
        <begin position="1"/>
        <end position="23"/>
    </location>
</feature>
<accession>A0A2I9LPY8</accession>
<evidence type="ECO:0000256" key="2">
    <source>
        <dbReference type="ARBA" id="ARBA00022525"/>
    </source>
</evidence>
<protein>
    <submittedName>
        <fullName evidence="5">Venom protein</fullName>
    </submittedName>
</protein>
<comment type="subcellular location">
    <subcellularLocation>
        <location evidence="1">Secreted</location>
    </subcellularLocation>
</comment>
<sequence>MAIVTKLYTCGICVCLLVQFLHAAILLTPQDVGPGVCIDKNGNKHELKEVWTDNDRCERHKCVMIRGIRHIRTYRCGVIDVPEGCKMIRGEGPYPECCPDIEC</sequence>
<dbReference type="EMBL" id="GFWZ01000462">
    <property type="protein sequence ID" value="MBW20452.1"/>
    <property type="molecule type" value="Transcribed_RNA"/>
</dbReference>
<dbReference type="SMART" id="SM01318">
    <property type="entry name" value="SVWC"/>
    <property type="match status" value="1"/>
</dbReference>
<dbReference type="Pfam" id="PF15430">
    <property type="entry name" value="SVWC"/>
    <property type="match status" value="1"/>
</dbReference>
<keyword evidence="3" id="KW-0732">Signal</keyword>
<proteinExistence type="predicted"/>
<reference evidence="5" key="1">
    <citation type="journal article" date="2017" name="Toxicon">
        <title>Venom-gland transcriptomics and venom proteomics of the Hentz striped scorpion (Centruroides hentzi; Buthidae) reveal high toxin diversity in a harmless member of a lethal family.</title>
        <authorList>
            <person name="Ward M.J."/>
            <person name="Ellsworth S.A."/>
            <person name="Rokyta D.R."/>
        </authorList>
    </citation>
    <scope>NUCLEOTIDE SEQUENCE</scope>
    <source>
        <tissue evidence="5">Venom gland</tissue>
    </source>
</reference>
<evidence type="ECO:0000313" key="5">
    <source>
        <dbReference type="EMBL" id="MBW20452.1"/>
    </source>
</evidence>
<dbReference type="InterPro" id="IPR029277">
    <property type="entry name" value="SVWC_dom"/>
</dbReference>
<organism evidence="5">
    <name type="scientific">Centruroides hentzi</name>
    <dbReference type="NCBI Taxonomy" id="88313"/>
    <lineage>
        <taxon>Eukaryota</taxon>
        <taxon>Metazoa</taxon>
        <taxon>Ecdysozoa</taxon>
        <taxon>Arthropoda</taxon>
        <taxon>Chelicerata</taxon>
        <taxon>Arachnida</taxon>
        <taxon>Scorpiones</taxon>
        <taxon>Buthida</taxon>
        <taxon>Buthoidea</taxon>
        <taxon>Buthidae</taxon>
        <taxon>Centruroides</taxon>
    </lineage>
</organism>
<feature type="domain" description="Single" evidence="4">
    <location>
        <begin position="37"/>
        <end position="103"/>
    </location>
</feature>
<evidence type="ECO:0000259" key="4">
    <source>
        <dbReference type="SMART" id="SM01318"/>
    </source>
</evidence>
<feature type="chain" id="PRO_5014448102" evidence="3">
    <location>
        <begin position="24"/>
        <end position="103"/>
    </location>
</feature>
<name>A0A2I9LPY8_9SCOR</name>
<dbReference type="AlphaFoldDB" id="A0A2I9LPY8"/>
<evidence type="ECO:0000256" key="3">
    <source>
        <dbReference type="SAM" id="SignalP"/>
    </source>
</evidence>
<keyword evidence="2" id="KW-0964">Secreted</keyword>